<proteinExistence type="predicted"/>
<protein>
    <submittedName>
        <fullName evidence="1">Uncharacterized protein</fullName>
    </submittedName>
</protein>
<dbReference type="AlphaFoldDB" id="A0AAE4G214"/>
<evidence type="ECO:0000313" key="1">
    <source>
        <dbReference type="EMBL" id="MDT0249118.1"/>
    </source>
</evidence>
<name>A0AAE4G214_9ACTO</name>
<comment type="caution">
    <text evidence="1">The sequence shown here is derived from an EMBL/GenBank/DDBJ whole genome shotgun (WGS) entry which is preliminary data.</text>
</comment>
<reference evidence="1" key="1">
    <citation type="submission" date="2022-06" db="EMBL/GenBank/DDBJ databases">
        <title>Draft Genome Sequences of Three Actinomyces oris Strains, Isolated from Healthy Human Feces.</title>
        <authorList>
            <person name="Ye Y."/>
            <person name="Liu C."/>
            <person name="Zhao J."/>
            <person name="Xu J."/>
            <person name="Huang H."/>
            <person name="Wang B."/>
            <person name="Wei J."/>
            <person name="Jing X."/>
        </authorList>
    </citation>
    <scope>NUCLEOTIDE SEQUENCE</scope>
    <source>
        <strain evidence="1">CNGBCC1803368</strain>
    </source>
</reference>
<dbReference type="RefSeq" id="WP_289597525.1">
    <property type="nucleotide sequence ID" value="NZ_CAUOQX010000031.1"/>
</dbReference>
<sequence length="105" mass="11600">MKLYMVKRPVVAAIAISGKEIASTLTSRACSEVFAMCIHVSVIIRRDSGAVGEMTESAVNKKPERNAMIAKFVVFVEMNEWELYGAINIMNGMMQAAPDEMILWG</sequence>
<dbReference type="EMBL" id="JAMZMH010000009">
    <property type="protein sequence ID" value="MDT0249118.1"/>
    <property type="molecule type" value="Genomic_DNA"/>
</dbReference>
<accession>A0AAE4G214</accession>
<organism evidence="1 2">
    <name type="scientific">Actinomyces oris</name>
    <dbReference type="NCBI Taxonomy" id="544580"/>
    <lineage>
        <taxon>Bacteria</taxon>
        <taxon>Bacillati</taxon>
        <taxon>Actinomycetota</taxon>
        <taxon>Actinomycetes</taxon>
        <taxon>Actinomycetales</taxon>
        <taxon>Actinomycetaceae</taxon>
        <taxon>Actinomyces</taxon>
    </lineage>
</organism>
<evidence type="ECO:0000313" key="2">
    <source>
        <dbReference type="Proteomes" id="UP001180729"/>
    </source>
</evidence>
<dbReference type="Proteomes" id="UP001180729">
    <property type="component" value="Unassembled WGS sequence"/>
</dbReference>
<gene>
    <name evidence="1" type="ORF">RMW62_08480</name>
</gene>